<dbReference type="Proteomes" id="UP000198769">
    <property type="component" value="Unassembled WGS sequence"/>
</dbReference>
<proteinExistence type="predicted"/>
<feature type="region of interest" description="Disordered" evidence="2">
    <location>
        <begin position="600"/>
        <end position="632"/>
    </location>
</feature>
<protein>
    <submittedName>
        <fullName evidence="3">Uncharacterized protein</fullName>
    </submittedName>
</protein>
<accession>A0A1I5AX66</accession>
<evidence type="ECO:0000313" key="4">
    <source>
        <dbReference type="Proteomes" id="UP000198769"/>
    </source>
</evidence>
<organism evidence="3 4">
    <name type="scientific">Chryseobacterium oleae</name>
    <dbReference type="NCBI Taxonomy" id="491207"/>
    <lineage>
        <taxon>Bacteria</taxon>
        <taxon>Pseudomonadati</taxon>
        <taxon>Bacteroidota</taxon>
        <taxon>Flavobacteriia</taxon>
        <taxon>Flavobacteriales</taxon>
        <taxon>Weeksellaceae</taxon>
        <taxon>Chryseobacterium group</taxon>
        <taxon>Chryseobacterium</taxon>
    </lineage>
</organism>
<dbReference type="RefSeq" id="WP_228430884.1">
    <property type="nucleotide sequence ID" value="NZ_FOVD01000006.1"/>
</dbReference>
<gene>
    <name evidence="3" type="ORF">SAMN05421594_3753</name>
</gene>
<feature type="coiled-coil region" evidence="1">
    <location>
        <begin position="262"/>
        <end position="293"/>
    </location>
</feature>
<dbReference type="AlphaFoldDB" id="A0A1I5AX66"/>
<evidence type="ECO:0000313" key="3">
    <source>
        <dbReference type="EMBL" id="SFN67017.1"/>
    </source>
</evidence>
<evidence type="ECO:0000256" key="1">
    <source>
        <dbReference type="SAM" id="Coils"/>
    </source>
</evidence>
<name>A0A1I5AX66_CHROL</name>
<reference evidence="4" key="1">
    <citation type="submission" date="2016-10" db="EMBL/GenBank/DDBJ databases">
        <authorList>
            <person name="Varghese N."/>
            <person name="Submissions S."/>
        </authorList>
    </citation>
    <scope>NUCLEOTIDE SEQUENCE [LARGE SCALE GENOMIC DNA]</scope>
    <source>
        <strain evidence="4">DSM 25575</strain>
    </source>
</reference>
<evidence type="ECO:0000256" key="2">
    <source>
        <dbReference type="SAM" id="MobiDB-lite"/>
    </source>
</evidence>
<keyword evidence="4" id="KW-1185">Reference proteome</keyword>
<keyword evidence="1" id="KW-0175">Coiled coil</keyword>
<dbReference type="EMBL" id="FOVD01000006">
    <property type="protein sequence ID" value="SFN67017.1"/>
    <property type="molecule type" value="Genomic_DNA"/>
</dbReference>
<sequence>MNNIENNAAELPAENTPSQTLFRFVSLRSPQLSDENEQNKRFILFPEELKDDETFYKPVVNSAPGSKHKKLLECAANFANNPKCISSAPGSTYNLESFKSAYAGDHKLGMWLARNKDTCTYEKFAAKKEEIYGGGFSFTPDPDVLWNNLIYQVIAQKDFYVKEMVMQMLLRNHVFGATNEEELQVLLNAKVVLPKELMLDENKTSGSQMLSKMAANEFKETSPTEEMKKQQLISEGKIKLGRYEKLTKNFSLLEKQYRDEYQREYETQYEQHLAEIAQIINDYNKEVATVREKYCPTRTPGVPYDPKDPCQQIPRVPDPVLPKFNFQFRSEIEAEYLTRALKPENLDTLLDILGYDFQPVSTDKERAAESGAPDLNQLLEGRSTFSEINALITESGENNNKIIAENTEANTEVYTSIGGVIVPMAKAAAVPFTFQLCPKGIYKLFGLTMALNVPDASWDVSDVYYELVSGSLPTQTASNFVKSRNGNTIFLNDLLGQGVEFAMFEGASFDLRISFTNGRVAHFKTPGITIRGCISSQFELIAEDTGNPVVPIEEEQNFIPSGFGFKQIGIADYLKVEQSTHAYIEGEVAHIENIMAREYREKSTRKLRRSENTTTSSSDTEREQLSDTTTANRFEMQSEVSKILQESNDLAGFVNANYKGPGGLFSMNVGANYANHRSKDESTRQAVTQAQDITARAMDRIVTKVHEERIEKIIDEFEENNSHGFDNRKGDKNVVGVYRWVDKLLKNQIYNYGKRMMFEFMVPEPAKLHLLGMTSQKTPNQIDLIKPEDPRTSTAMPMVNYNALTTDAVLKYWVSKYNVEVPEKPVEAYSIGKSLGGQFTGENSAIQHGAFKDEIQVPDGYVAVSCLAGYSAAGDSSQSAMCIMVGDQDFFHHGFWSQLKFYPRKSFAKPYSKAVPISATFYEIFSGTANCVVDLQLTQEAKDAWYQKVFKAIMDAYEDALVEYNNKLTEEKNKAVEIKGANPAFYRQIENTILRKNCISYMADRTSGSTHGYGLEGLTSGSAFSNYETVLNSNLDKYTAFVKFMEQAFEWENLSYNLYPYYWGNKQNWLNLYQSEDTDPLFRAFMQSGMARVVATVRPGFEEAVQFYLATGKIWNGGEVPVIGDELYLSIADEMKEPKGLKQGKAWITRLPTALNILQAESIGLKVRHALPFSTENPEEFEVPSEVITEAKFNFEHNTNLLGVQEPATTSAKVISGDWK</sequence>